<organism evidence="2">
    <name type="scientific">Caenorhabditis brenneri</name>
    <name type="common">Nematode worm</name>
    <dbReference type="NCBI Taxonomy" id="135651"/>
    <lineage>
        <taxon>Eukaryota</taxon>
        <taxon>Metazoa</taxon>
        <taxon>Ecdysozoa</taxon>
        <taxon>Nematoda</taxon>
        <taxon>Chromadorea</taxon>
        <taxon>Rhabditida</taxon>
        <taxon>Rhabditina</taxon>
        <taxon>Rhabditomorpha</taxon>
        <taxon>Rhabditoidea</taxon>
        <taxon>Rhabditidae</taxon>
        <taxon>Peloderinae</taxon>
        <taxon>Caenorhabditis</taxon>
    </lineage>
</organism>
<evidence type="ECO:0000313" key="2">
    <source>
        <dbReference type="Proteomes" id="UP000008068"/>
    </source>
</evidence>
<dbReference type="Proteomes" id="UP000008068">
    <property type="component" value="Unassembled WGS sequence"/>
</dbReference>
<evidence type="ECO:0000313" key="1">
    <source>
        <dbReference type="EMBL" id="EGT41953.1"/>
    </source>
</evidence>
<name>G0MQZ4_CAEBE</name>
<keyword evidence="2" id="KW-1185">Reference proteome</keyword>
<sequence>MPSNYSLRNGSRKRPHAQNAWKPEFQPIFDVLRSGFFYSKGEQCIDEDKNTYVEEVLMSEYLEVGEDMTTFETCDLVLIIQPIRDFEDTEGVPQEAKRRATELAVENYVRHDEIAVGLRQEDDDTPTLAMPTNKYLRNVTERLRVVRELVDAIVEQADGGK</sequence>
<reference evidence="2" key="1">
    <citation type="submission" date="2011-07" db="EMBL/GenBank/DDBJ databases">
        <authorList>
            <consortium name="Caenorhabditis brenneri Sequencing and Analysis Consortium"/>
            <person name="Wilson R.K."/>
        </authorList>
    </citation>
    <scope>NUCLEOTIDE SEQUENCE [LARGE SCALE GENOMIC DNA]</scope>
    <source>
        <strain evidence="2">PB2801</strain>
    </source>
</reference>
<accession>G0MQZ4</accession>
<proteinExistence type="predicted"/>
<dbReference type="AlphaFoldDB" id="G0MQZ4"/>
<dbReference type="EMBL" id="GL379808">
    <property type="protein sequence ID" value="EGT41953.1"/>
    <property type="molecule type" value="Genomic_DNA"/>
</dbReference>
<dbReference type="HOGENOM" id="CLU_1645213_0_0_1"/>
<protein>
    <submittedName>
        <fullName evidence="1">Uncharacterized protein</fullName>
    </submittedName>
</protein>
<gene>
    <name evidence="1" type="ORF">CAEBREN_04528</name>
</gene>
<dbReference type="InParanoid" id="G0MQZ4"/>